<keyword evidence="2" id="KW-1185">Reference proteome</keyword>
<evidence type="ECO:0000313" key="1">
    <source>
        <dbReference type="EMBL" id="KAH7945803.1"/>
    </source>
</evidence>
<evidence type="ECO:0000313" key="2">
    <source>
        <dbReference type="Proteomes" id="UP000821865"/>
    </source>
</evidence>
<accession>A0ACB8CLK7</accession>
<name>A0ACB8CLK7_DERSI</name>
<comment type="caution">
    <text evidence="1">The sequence shown here is derived from an EMBL/GenBank/DDBJ whole genome shotgun (WGS) entry which is preliminary data.</text>
</comment>
<dbReference type="Proteomes" id="UP000821865">
    <property type="component" value="Chromosome 6"/>
</dbReference>
<sequence>MPACPTSRPSGPASWSSTRSTGASVATWGRTTAGGVQRTISTGTLLPGSGPHSVDLVFATFWFRPTRVRAMSAEQRRCLELMRAHEAARFQVDSPLYGLDHDAFEQLAAAECGDDDEDNQLAYDPFEPAHGPDDRVSRAPAVRL</sequence>
<protein>
    <submittedName>
        <fullName evidence="1">Uncharacterized protein</fullName>
    </submittedName>
</protein>
<proteinExistence type="predicted"/>
<organism evidence="1 2">
    <name type="scientific">Dermacentor silvarum</name>
    <name type="common">Tick</name>
    <dbReference type="NCBI Taxonomy" id="543639"/>
    <lineage>
        <taxon>Eukaryota</taxon>
        <taxon>Metazoa</taxon>
        <taxon>Ecdysozoa</taxon>
        <taxon>Arthropoda</taxon>
        <taxon>Chelicerata</taxon>
        <taxon>Arachnida</taxon>
        <taxon>Acari</taxon>
        <taxon>Parasitiformes</taxon>
        <taxon>Ixodida</taxon>
        <taxon>Ixodoidea</taxon>
        <taxon>Ixodidae</taxon>
        <taxon>Rhipicephalinae</taxon>
        <taxon>Dermacentor</taxon>
    </lineage>
</organism>
<reference evidence="1" key="1">
    <citation type="submission" date="2020-05" db="EMBL/GenBank/DDBJ databases">
        <title>Large-scale comparative analyses of tick genomes elucidate their genetic diversity and vector capacities.</title>
        <authorList>
            <person name="Jia N."/>
            <person name="Wang J."/>
            <person name="Shi W."/>
            <person name="Du L."/>
            <person name="Sun Y."/>
            <person name="Zhan W."/>
            <person name="Jiang J."/>
            <person name="Wang Q."/>
            <person name="Zhang B."/>
            <person name="Ji P."/>
            <person name="Sakyi L.B."/>
            <person name="Cui X."/>
            <person name="Yuan T."/>
            <person name="Jiang B."/>
            <person name="Yang W."/>
            <person name="Lam T.T.-Y."/>
            <person name="Chang Q."/>
            <person name="Ding S."/>
            <person name="Wang X."/>
            <person name="Zhu J."/>
            <person name="Ruan X."/>
            <person name="Zhao L."/>
            <person name="Wei J."/>
            <person name="Que T."/>
            <person name="Du C."/>
            <person name="Cheng J."/>
            <person name="Dai P."/>
            <person name="Han X."/>
            <person name="Huang E."/>
            <person name="Gao Y."/>
            <person name="Liu J."/>
            <person name="Shao H."/>
            <person name="Ye R."/>
            <person name="Li L."/>
            <person name="Wei W."/>
            <person name="Wang X."/>
            <person name="Wang C."/>
            <person name="Yang T."/>
            <person name="Huo Q."/>
            <person name="Li W."/>
            <person name="Guo W."/>
            <person name="Chen H."/>
            <person name="Zhou L."/>
            <person name="Ni X."/>
            <person name="Tian J."/>
            <person name="Zhou Y."/>
            <person name="Sheng Y."/>
            <person name="Liu T."/>
            <person name="Pan Y."/>
            <person name="Xia L."/>
            <person name="Li J."/>
            <person name="Zhao F."/>
            <person name="Cao W."/>
        </authorList>
    </citation>
    <scope>NUCLEOTIDE SEQUENCE</scope>
    <source>
        <strain evidence="1">Dsil-2018</strain>
    </source>
</reference>
<dbReference type="EMBL" id="CM023475">
    <property type="protein sequence ID" value="KAH7945803.1"/>
    <property type="molecule type" value="Genomic_DNA"/>
</dbReference>
<gene>
    <name evidence="1" type="ORF">HPB49_015720</name>
</gene>